<dbReference type="eggNOG" id="COG2220">
    <property type="taxonomic scope" value="Bacteria"/>
</dbReference>
<evidence type="ECO:0000256" key="1">
    <source>
        <dbReference type="ARBA" id="ARBA00022801"/>
    </source>
</evidence>
<dbReference type="RefSeq" id="WP_015209726.1">
    <property type="nucleotide sequence ID" value="NC_019757.1"/>
</dbReference>
<sequence>MRVTICGHAALYIETIDQRILLDPCFSETLVGGTLTYYPGRVFELDKLPELTALVVTHGHFDHFHLETLKQLKRELPVMTADEPQLIEQLQKMGFSNVTVCQPWEAIALGQTYLLPTPSDHEEAEFGLLVRDPTGTFWHMADAEVTMEIGDRLTREQGAVDLISTKYQPVVRASMGYFHNMGAKFDSQGVVNWLEAACACNPALVFPYASGLCFSGRHAWLNRYAFPLSSEETVRLLQRRLGSPERATTVRPGDVIELQAGQLPQQHQQASPFVREKPSPAFPWEPIDLSTLTGLSAPEKRRTLQQKLDIFLAGPLLSWLKQQVKHQSIWASFPKEEVVWQLVVHAGDGERLNYAIDFRSQDFSVLPGEHPEANFFTHIAGQALDDVMSGKMPGLIFWLAGEVRSYEKVICVRNHRFECPQWPETPEDFPSDPLTYYLRHFVTGETSLGEPDLADVQSEKVTNSQEIADDIQILTNLGENERVMDKKVLLAYLAIKEAERLGMEISAAEIQATSDSFRERFDLQDGQDTEQWLRDAGLSLEEYSAVMADLTAVVKIGEHYAGVIKLMLTNHRRVATARYARSRPNLHE</sequence>
<dbReference type="SUPFAM" id="SSF56281">
    <property type="entry name" value="Metallo-hydrolase/oxidoreductase"/>
    <property type="match status" value="1"/>
</dbReference>
<evidence type="ECO:0000313" key="3">
    <source>
        <dbReference type="EMBL" id="AFZ26484.1"/>
    </source>
</evidence>
<dbReference type="EMBL" id="CP003642">
    <property type="protein sequence ID" value="AFZ26484.1"/>
    <property type="molecule type" value="Genomic_DNA"/>
</dbReference>
<dbReference type="HOGENOM" id="CLU_043531_0_0_3"/>
<dbReference type="AlphaFoldDB" id="K9X314"/>
<accession>K9X314</accession>
<evidence type="ECO:0000313" key="4">
    <source>
        <dbReference type="Proteomes" id="UP000010475"/>
    </source>
</evidence>
<dbReference type="Gene3D" id="3.60.15.10">
    <property type="entry name" value="Ribonuclease Z/Hydroxyacylglutathione hydrolase-like"/>
    <property type="match status" value="1"/>
</dbReference>
<dbReference type="InterPro" id="IPR027304">
    <property type="entry name" value="Trigger_fact/SurA_dom_sf"/>
</dbReference>
<dbReference type="SUPFAM" id="SSF109998">
    <property type="entry name" value="Triger factor/SurA peptide-binding domain-like"/>
    <property type="match status" value="1"/>
</dbReference>
<reference evidence="3 4" key="1">
    <citation type="submission" date="2012-06" db="EMBL/GenBank/DDBJ databases">
        <title>Finished chromosome of genome of Cylindrospermum stagnale PCC 7417.</title>
        <authorList>
            <consortium name="US DOE Joint Genome Institute"/>
            <person name="Gugger M."/>
            <person name="Coursin T."/>
            <person name="Rippka R."/>
            <person name="Tandeau De Marsac N."/>
            <person name="Huntemann M."/>
            <person name="Wei C.-L."/>
            <person name="Han J."/>
            <person name="Detter J.C."/>
            <person name="Han C."/>
            <person name="Tapia R."/>
            <person name="Chen A."/>
            <person name="Kyrpides N."/>
            <person name="Mavromatis K."/>
            <person name="Markowitz V."/>
            <person name="Szeto E."/>
            <person name="Ivanova N."/>
            <person name="Pagani I."/>
            <person name="Pati A."/>
            <person name="Goodwin L."/>
            <person name="Nordberg H.P."/>
            <person name="Cantor M.N."/>
            <person name="Hua S.X."/>
            <person name="Woyke T."/>
            <person name="Kerfeld C.A."/>
        </authorList>
    </citation>
    <scope>NUCLEOTIDE SEQUENCE [LARGE SCALE GENOMIC DNA]</scope>
    <source>
        <strain evidence="3 4">PCC 7417</strain>
    </source>
</reference>
<dbReference type="InterPro" id="IPR036866">
    <property type="entry name" value="RibonucZ/Hydroxyglut_hydro"/>
</dbReference>
<gene>
    <name evidence="3" type="ORF">Cylst_4394</name>
</gene>
<dbReference type="PANTHER" id="PTHR43546:SF9">
    <property type="entry name" value="L-ASCORBATE-6-PHOSPHATE LACTONASE ULAG-RELATED"/>
    <property type="match status" value="1"/>
</dbReference>
<name>K9X314_9NOST</name>
<proteinExistence type="predicted"/>
<protein>
    <submittedName>
        <fullName evidence="3">Putative Zn-dependent hydrolase of beta-lactamase fold protein</fullName>
    </submittedName>
</protein>
<dbReference type="OrthoDB" id="3204284at2"/>
<dbReference type="GO" id="GO:0016787">
    <property type="term" value="F:hydrolase activity"/>
    <property type="evidence" value="ECO:0007669"/>
    <property type="project" value="UniProtKB-KW"/>
</dbReference>
<organism evidence="3 4">
    <name type="scientific">Cylindrospermum stagnale PCC 7417</name>
    <dbReference type="NCBI Taxonomy" id="56107"/>
    <lineage>
        <taxon>Bacteria</taxon>
        <taxon>Bacillati</taxon>
        <taxon>Cyanobacteriota</taxon>
        <taxon>Cyanophyceae</taxon>
        <taxon>Nostocales</taxon>
        <taxon>Nostocaceae</taxon>
        <taxon>Cylindrospermum</taxon>
    </lineage>
</organism>
<dbReference type="PANTHER" id="PTHR43546">
    <property type="entry name" value="UPF0173 METAL-DEPENDENT HYDROLASE MJ1163-RELATED"/>
    <property type="match status" value="1"/>
</dbReference>
<dbReference type="Pfam" id="PF12706">
    <property type="entry name" value="Lactamase_B_2"/>
    <property type="match status" value="1"/>
</dbReference>
<dbReference type="STRING" id="56107.Cylst_4394"/>
<evidence type="ECO:0000259" key="2">
    <source>
        <dbReference type="Pfam" id="PF12706"/>
    </source>
</evidence>
<dbReference type="KEGG" id="csg:Cylst_4394"/>
<keyword evidence="1 3" id="KW-0378">Hydrolase</keyword>
<feature type="domain" description="Metallo-beta-lactamase" evidence="2">
    <location>
        <begin position="19"/>
        <end position="163"/>
    </location>
</feature>
<dbReference type="InterPro" id="IPR050114">
    <property type="entry name" value="UPF0173_UPF0282_UlaG_hydrolase"/>
</dbReference>
<dbReference type="Proteomes" id="UP000010475">
    <property type="component" value="Chromosome"/>
</dbReference>
<keyword evidence="4" id="KW-1185">Reference proteome</keyword>
<dbReference type="InterPro" id="IPR001279">
    <property type="entry name" value="Metallo-B-lactamas"/>
</dbReference>